<dbReference type="AlphaFoldDB" id="A0A814R2I6"/>
<dbReference type="EMBL" id="CAJOBD010001975">
    <property type="protein sequence ID" value="CAF3845368.1"/>
    <property type="molecule type" value="Genomic_DNA"/>
</dbReference>
<evidence type="ECO:0000313" key="3">
    <source>
        <dbReference type="Proteomes" id="UP000663864"/>
    </source>
</evidence>
<evidence type="ECO:0000313" key="2">
    <source>
        <dbReference type="EMBL" id="CAF3845368.1"/>
    </source>
</evidence>
<protein>
    <recommendedName>
        <fullName evidence="4">F-box domain-containing protein</fullName>
    </recommendedName>
</protein>
<accession>A0A814R2I6</accession>
<dbReference type="EMBL" id="CAJNOT010001002">
    <property type="protein sequence ID" value="CAF1126092.1"/>
    <property type="molecule type" value="Genomic_DNA"/>
</dbReference>
<dbReference type="Gene3D" id="3.80.10.10">
    <property type="entry name" value="Ribonuclease Inhibitor"/>
    <property type="match status" value="1"/>
</dbReference>
<proteinExistence type="predicted"/>
<dbReference type="Proteomes" id="UP000663836">
    <property type="component" value="Unassembled WGS sequence"/>
</dbReference>
<evidence type="ECO:0008006" key="4">
    <source>
        <dbReference type="Google" id="ProtNLM"/>
    </source>
</evidence>
<dbReference type="Proteomes" id="UP000663864">
    <property type="component" value="Unassembled WGS sequence"/>
</dbReference>
<organism evidence="1 3">
    <name type="scientific">Rotaria sordida</name>
    <dbReference type="NCBI Taxonomy" id="392033"/>
    <lineage>
        <taxon>Eukaryota</taxon>
        <taxon>Metazoa</taxon>
        <taxon>Spiralia</taxon>
        <taxon>Gnathifera</taxon>
        <taxon>Rotifera</taxon>
        <taxon>Eurotatoria</taxon>
        <taxon>Bdelloidea</taxon>
        <taxon>Philodinida</taxon>
        <taxon>Philodinidae</taxon>
        <taxon>Rotaria</taxon>
    </lineage>
</organism>
<dbReference type="InterPro" id="IPR032675">
    <property type="entry name" value="LRR_dom_sf"/>
</dbReference>
<evidence type="ECO:0000313" key="1">
    <source>
        <dbReference type="EMBL" id="CAF1126092.1"/>
    </source>
</evidence>
<gene>
    <name evidence="2" type="ORF">JBS370_LOCUS17913</name>
    <name evidence="1" type="ORF">ZHD862_LOCUS18892</name>
</gene>
<name>A0A814R2I6_9BILA</name>
<reference evidence="1" key="1">
    <citation type="submission" date="2021-02" db="EMBL/GenBank/DDBJ databases">
        <authorList>
            <person name="Nowell W R."/>
        </authorList>
    </citation>
    <scope>NUCLEOTIDE SEQUENCE</scope>
</reference>
<sequence length="599" mass="71604">MEPIKLKRDIVGSKRDSLITRFEYLSNEIIYEIFDFLDFVQTYDIFSSLNKRFQNLLINSNQPINIKLSLISKSIFQRFYTEIITSKQHRIKSFDVSNPFIIDHIFSSISILSNFIQLENLSFHDIKSDYLNQLLIHLHSLPSLSSLIIHCIDNVQNKNIIYRRIFRLPVLKYCKLSLNEPFSLISLLIATNEFSSIENLIITNVLRFGELNGLLSYVPKLRRLSVNLSNIYSEEYNKEYSIHLNHLTHVELNLSDMNFDEFELIIKNLFNRIEVLYISSFANETYLDENRWKQLILSHMHHLRIFDIMIKHDLDLNEDTLEKISLVNQFQSRFWFERGWFFEYEICYDFDDLCYLMFYTINPYRRKSYILYISQDMKNSSFGRKHKINSVQHLKSEEHENIINYKYYFPNVTKLTLSHFFKKQNTNFLSTNFNNIIPLKQLTKLIIETDFDSFVEIIDLLYLSPNIHTFKIDLVSHEYTDLISIENNQIFQLVSKINNIKTMSILINCTLEIIKFFINLCPRLQYLTVQIPNDNIKPILSFLFSKDNYNIQNLFSLCIKSMSNQQFDILNDFIVSKNLFNIYSTRIKRDINDDVYLWW</sequence>
<comment type="caution">
    <text evidence="1">The sequence shown here is derived from an EMBL/GenBank/DDBJ whole genome shotgun (WGS) entry which is preliminary data.</text>
</comment>